<dbReference type="OrthoDB" id="6431749at2759"/>
<dbReference type="AlphaFoldDB" id="A0A4Y2SCW6"/>
<sequence>MIIGDITEEKWQIALATQNSTTGEELIDRATALDTIRNTQHENKSLYSYCSRSSPKLQSRLIYSHSEDLRKYNPATDDVRENTCWRCREKGHASFMGYLTSPQPGSPVAPIRNTSRQSQDSNNQRNAPFSHSTNITYVSNSSPLGATGSNFADSGRSSNRISTTRPVTTRENESTTINCIKTNTNQRALIPAIINKNTEI</sequence>
<organism evidence="2 3">
    <name type="scientific">Araneus ventricosus</name>
    <name type="common">Orbweaver spider</name>
    <name type="synonym">Epeira ventricosa</name>
    <dbReference type="NCBI Taxonomy" id="182803"/>
    <lineage>
        <taxon>Eukaryota</taxon>
        <taxon>Metazoa</taxon>
        <taxon>Ecdysozoa</taxon>
        <taxon>Arthropoda</taxon>
        <taxon>Chelicerata</taxon>
        <taxon>Arachnida</taxon>
        <taxon>Araneae</taxon>
        <taxon>Araneomorphae</taxon>
        <taxon>Entelegynae</taxon>
        <taxon>Araneoidea</taxon>
        <taxon>Araneidae</taxon>
        <taxon>Araneus</taxon>
    </lineage>
</organism>
<comment type="caution">
    <text evidence="2">The sequence shown here is derived from an EMBL/GenBank/DDBJ whole genome shotgun (WGS) entry which is preliminary data.</text>
</comment>
<name>A0A4Y2SCW6_ARAVE</name>
<dbReference type="EMBL" id="BGPR01020882">
    <property type="protein sequence ID" value="GBN85663.1"/>
    <property type="molecule type" value="Genomic_DNA"/>
</dbReference>
<proteinExistence type="predicted"/>
<feature type="region of interest" description="Disordered" evidence="1">
    <location>
        <begin position="96"/>
        <end position="167"/>
    </location>
</feature>
<evidence type="ECO:0000313" key="3">
    <source>
        <dbReference type="Proteomes" id="UP000499080"/>
    </source>
</evidence>
<evidence type="ECO:0000256" key="1">
    <source>
        <dbReference type="SAM" id="MobiDB-lite"/>
    </source>
</evidence>
<accession>A0A4Y2SCW6</accession>
<feature type="compositionally biased region" description="Polar residues" evidence="1">
    <location>
        <begin position="112"/>
        <end position="167"/>
    </location>
</feature>
<protein>
    <submittedName>
        <fullName evidence="2">Uncharacterized protein</fullName>
    </submittedName>
</protein>
<gene>
    <name evidence="2" type="ORF">AVEN_171882_1</name>
</gene>
<keyword evidence="3" id="KW-1185">Reference proteome</keyword>
<evidence type="ECO:0000313" key="2">
    <source>
        <dbReference type="EMBL" id="GBN85663.1"/>
    </source>
</evidence>
<dbReference type="Proteomes" id="UP000499080">
    <property type="component" value="Unassembled WGS sequence"/>
</dbReference>
<reference evidence="2 3" key="1">
    <citation type="journal article" date="2019" name="Sci. Rep.">
        <title>Orb-weaving spider Araneus ventricosus genome elucidates the spidroin gene catalogue.</title>
        <authorList>
            <person name="Kono N."/>
            <person name="Nakamura H."/>
            <person name="Ohtoshi R."/>
            <person name="Moran D.A.P."/>
            <person name="Shinohara A."/>
            <person name="Yoshida Y."/>
            <person name="Fujiwara M."/>
            <person name="Mori M."/>
            <person name="Tomita M."/>
            <person name="Arakawa K."/>
        </authorList>
    </citation>
    <scope>NUCLEOTIDE SEQUENCE [LARGE SCALE GENOMIC DNA]</scope>
</reference>